<dbReference type="GO" id="GO:0051287">
    <property type="term" value="F:NAD binding"/>
    <property type="evidence" value="ECO:0007669"/>
    <property type="project" value="InterPro"/>
</dbReference>
<protein>
    <submittedName>
        <fullName evidence="8">Hydroxyacid dehydrogenase</fullName>
    </submittedName>
</protein>
<reference evidence="8 9" key="1">
    <citation type="submission" date="2019-01" db="EMBL/GenBank/DDBJ databases">
        <authorList>
            <person name="Chen W.-M."/>
        </authorList>
    </citation>
    <scope>NUCLEOTIDE SEQUENCE [LARGE SCALE GENOMIC DNA]</scope>
    <source>
        <strain evidence="8 9">CCP-6</strain>
    </source>
</reference>
<dbReference type="Gene3D" id="3.40.50.720">
    <property type="entry name" value="NAD(P)-binding Rossmann-like Domain"/>
    <property type="match status" value="2"/>
</dbReference>
<evidence type="ECO:0000313" key="9">
    <source>
        <dbReference type="Proteomes" id="UP000282957"/>
    </source>
</evidence>
<dbReference type="PANTHER" id="PTHR42789">
    <property type="entry name" value="D-ISOMER SPECIFIC 2-HYDROXYACID DEHYDROGENASE FAMILY PROTEIN (AFU_ORTHOLOGUE AFUA_6G10090)"/>
    <property type="match status" value="1"/>
</dbReference>
<dbReference type="OrthoDB" id="9793626at2"/>
<evidence type="ECO:0000259" key="6">
    <source>
        <dbReference type="Pfam" id="PF00389"/>
    </source>
</evidence>
<dbReference type="GO" id="GO:0016616">
    <property type="term" value="F:oxidoreductase activity, acting on the CH-OH group of donors, NAD or NADP as acceptor"/>
    <property type="evidence" value="ECO:0007669"/>
    <property type="project" value="InterPro"/>
</dbReference>
<dbReference type="SUPFAM" id="SSF51735">
    <property type="entry name" value="NAD(P)-binding Rossmann-fold domains"/>
    <property type="match status" value="1"/>
</dbReference>
<dbReference type="Proteomes" id="UP000282957">
    <property type="component" value="Unassembled WGS sequence"/>
</dbReference>
<dbReference type="AlphaFoldDB" id="A0A437MDM0"/>
<evidence type="ECO:0000256" key="3">
    <source>
        <dbReference type="ARBA" id="ARBA00023027"/>
    </source>
</evidence>
<feature type="domain" description="D-isomer specific 2-hydroxyacid dehydrogenase NAD-binding" evidence="7">
    <location>
        <begin position="191"/>
        <end position="368"/>
    </location>
</feature>
<name>A0A437MDM0_9PROT</name>
<dbReference type="CDD" id="cd12173">
    <property type="entry name" value="PGDH_4"/>
    <property type="match status" value="1"/>
</dbReference>
<evidence type="ECO:0000259" key="7">
    <source>
        <dbReference type="Pfam" id="PF02826"/>
    </source>
</evidence>
<feature type="region of interest" description="Disordered" evidence="5">
    <location>
        <begin position="51"/>
        <end position="73"/>
    </location>
</feature>
<sequence>MPPCRGPPATGCRPWACTNGSTGSACEAASRLRGFGGDRITAAALPGCRARLSKTPSRPTKAGPVENHRALDRLPAEPAAQTERSMPHIVVVDPIHPDGIQRLLDAPGVTVDHPGNAASSDLAARLKDAEGLIVRGTVVDEALIAQAPKLKVVVRHGVGYDLVDVPALTKRGIALMITPEANAASVAEHALMLMLSIARRVLPVDAGVRRGEWRVKGQSQTFELGGRRVLILGFGRIGTRVARLCAAFGMKVGVHDPFMPAGTIRGAGYEVVKDRDEGLAAADIVTLHLPASDATRGMVNAAFLAAMKPGAVLINTARGTLVDEAALDAALRSGHLSGAGVDVLKVEPMVEVGPLLAHDSLVITPHVAASTAEGLQRMSWDSAGNAMGYLAGEYDIDAVVNREVVR</sequence>
<dbReference type="InterPro" id="IPR006139">
    <property type="entry name" value="D-isomer_2_OHA_DH_cat_dom"/>
</dbReference>
<dbReference type="InterPro" id="IPR006140">
    <property type="entry name" value="D-isomer_DH_NAD-bd"/>
</dbReference>
<dbReference type="Pfam" id="PF02826">
    <property type="entry name" value="2-Hacid_dh_C"/>
    <property type="match status" value="1"/>
</dbReference>
<dbReference type="InterPro" id="IPR029753">
    <property type="entry name" value="D-isomer_DH_CS"/>
</dbReference>
<evidence type="ECO:0000313" key="8">
    <source>
        <dbReference type="EMBL" id="RVT95742.1"/>
    </source>
</evidence>
<comment type="caution">
    <text evidence="8">The sequence shown here is derived from an EMBL/GenBank/DDBJ whole genome shotgun (WGS) entry which is preliminary data.</text>
</comment>
<accession>A0A437MDM0</accession>
<evidence type="ECO:0000256" key="1">
    <source>
        <dbReference type="ARBA" id="ARBA00005854"/>
    </source>
</evidence>
<dbReference type="InterPro" id="IPR036291">
    <property type="entry name" value="NAD(P)-bd_dom_sf"/>
</dbReference>
<organism evidence="8 9">
    <name type="scientific">Rhodovarius crocodyli</name>
    <dbReference type="NCBI Taxonomy" id="1979269"/>
    <lineage>
        <taxon>Bacteria</taxon>
        <taxon>Pseudomonadati</taxon>
        <taxon>Pseudomonadota</taxon>
        <taxon>Alphaproteobacteria</taxon>
        <taxon>Acetobacterales</taxon>
        <taxon>Roseomonadaceae</taxon>
        <taxon>Rhodovarius</taxon>
    </lineage>
</organism>
<dbReference type="InterPro" id="IPR050857">
    <property type="entry name" value="D-2-hydroxyacid_DH"/>
</dbReference>
<keyword evidence="9" id="KW-1185">Reference proteome</keyword>
<dbReference type="EMBL" id="SACL01000005">
    <property type="protein sequence ID" value="RVT95742.1"/>
    <property type="molecule type" value="Genomic_DNA"/>
</dbReference>
<comment type="similarity">
    <text evidence="1 4">Belongs to the D-isomer specific 2-hydroxyacid dehydrogenase family.</text>
</comment>
<feature type="domain" description="D-isomer specific 2-hydroxyacid dehydrogenase catalytic" evidence="6">
    <location>
        <begin position="89"/>
        <end position="399"/>
    </location>
</feature>
<evidence type="ECO:0000256" key="4">
    <source>
        <dbReference type="RuleBase" id="RU003719"/>
    </source>
</evidence>
<proteinExistence type="inferred from homology"/>
<evidence type="ECO:0000256" key="2">
    <source>
        <dbReference type="ARBA" id="ARBA00023002"/>
    </source>
</evidence>
<dbReference type="SUPFAM" id="SSF52283">
    <property type="entry name" value="Formate/glycerate dehydrogenase catalytic domain-like"/>
    <property type="match status" value="1"/>
</dbReference>
<keyword evidence="3" id="KW-0520">NAD</keyword>
<dbReference type="PROSITE" id="PS00671">
    <property type="entry name" value="D_2_HYDROXYACID_DH_3"/>
    <property type="match status" value="1"/>
</dbReference>
<keyword evidence="2 4" id="KW-0560">Oxidoreductase</keyword>
<gene>
    <name evidence="8" type="ORF">EOD42_16255</name>
</gene>
<dbReference type="Pfam" id="PF00389">
    <property type="entry name" value="2-Hacid_dh"/>
    <property type="match status" value="1"/>
</dbReference>
<dbReference type="PANTHER" id="PTHR42789:SF1">
    <property type="entry name" value="D-ISOMER SPECIFIC 2-HYDROXYACID DEHYDROGENASE FAMILY PROTEIN (AFU_ORTHOLOGUE AFUA_6G10090)"/>
    <property type="match status" value="1"/>
</dbReference>
<dbReference type="PROSITE" id="PS51257">
    <property type="entry name" value="PROKAR_LIPOPROTEIN"/>
    <property type="match status" value="1"/>
</dbReference>
<evidence type="ECO:0000256" key="5">
    <source>
        <dbReference type="SAM" id="MobiDB-lite"/>
    </source>
</evidence>